<name>A0ABX5GZ76_PHOAN</name>
<evidence type="ECO:0000313" key="2">
    <source>
        <dbReference type="Proteomes" id="UP000240989"/>
    </source>
</evidence>
<dbReference type="PANTHER" id="PTHR38477">
    <property type="entry name" value="HYPOTHETICAL EXPORTED PROTEIN"/>
    <property type="match status" value="1"/>
</dbReference>
<gene>
    <name evidence="1" type="ORF">C0W27_20850</name>
</gene>
<keyword evidence="2" id="KW-1185">Reference proteome</keyword>
<organism evidence="1 2">
    <name type="scientific">Photobacterium angustum</name>
    <dbReference type="NCBI Taxonomy" id="661"/>
    <lineage>
        <taxon>Bacteria</taxon>
        <taxon>Pseudomonadati</taxon>
        <taxon>Pseudomonadota</taxon>
        <taxon>Gammaproteobacteria</taxon>
        <taxon>Vibrionales</taxon>
        <taxon>Vibrionaceae</taxon>
        <taxon>Photobacterium</taxon>
    </lineage>
</organism>
<dbReference type="PANTHER" id="PTHR38477:SF1">
    <property type="entry name" value="MUREIN L,D-TRANSPEPTIDASE CATALYTIC DOMAIN FAMILY PROTEIN"/>
    <property type="match status" value="1"/>
</dbReference>
<comment type="caution">
    <text evidence="1">The sequence shown here is derived from an EMBL/GenBank/DDBJ whole genome shotgun (WGS) entry which is preliminary data.</text>
</comment>
<dbReference type="Pfam" id="PF13645">
    <property type="entry name" value="YkuD_2"/>
    <property type="match status" value="1"/>
</dbReference>
<proteinExistence type="predicted"/>
<dbReference type="InterPro" id="IPR032676">
    <property type="entry name" value="YkuD_2"/>
</dbReference>
<accession>A0ABX5GZ76</accession>
<evidence type="ECO:0000313" key="1">
    <source>
        <dbReference type="EMBL" id="PSX03989.1"/>
    </source>
</evidence>
<reference evidence="1 2" key="1">
    <citation type="submission" date="2018-01" db="EMBL/GenBank/DDBJ databases">
        <title>Whole genome sequencing of Histamine producing bacteria.</title>
        <authorList>
            <person name="Butler K."/>
        </authorList>
    </citation>
    <scope>NUCLEOTIDE SEQUENCE [LARGE SCALE GENOMIC DNA]</scope>
    <source>
        <strain evidence="1 2">A6-1</strain>
    </source>
</reference>
<dbReference type="EMBL" id="PYOU01000027">
    <property type="protein sequence ID" value="PSX03989.1"/>
    <property type="molecule type" value="Genomic_DNA"/>
</dbReference>
<protein>
    <recommendedName>
        <fullName evidence="3">Peptidase</fullName>
    </recommendedName>
</protein>
<dbReference type="Proteomes" id="UP000240989">
    <property type="component" value="Unassembled WGS sequence"/>
</dbReference>
<evidence type="ECO:0008006" key="3">
    <source>
        <dbReference type="Google" id="ProtNLM"/>
    </source>
</evidence>
<sequence>MNKLEQDAWDIYVQAKLRSEFTYTTFAKAFLKHNSYGNKPYIAMIDYGLPSNTPRFWIVDLLKKKLVLKTFVSHGIHSGNLYAKNFSNDINSKQTSLGTFRAAEVYRGRFGRSLRLDGLDPENSNARRRAIVIHGASYSNPNVIKELGMLGQSWGCPSLPLNTVNAVIQKLQNGGIIYAYR</sequence>